<proteinExistence type="predicted"/>
<feature type="transmembrane region" description="Helical" evidence="1">
    <location>
        <begin position="45"/>
        <end position="71"/>
    </location>
</feature>
<keyword evidence="3" id="KW-1185">Reference proteome</keyword>
<gene>
    <name evidence="2" type="ORF">SPHA_7804</name>
</gene>
<name>A0A812AVR0_ACAPH</name>
<evidence type="ECO:0000313" key="3">
    <source>
        <dbReference type="Proteomes" id="UP000597762"/>
    </source>
</evidence>
<feature type="transmembrane region" description="Helical" evidence="1">
    <location>
        <begin position="77"/>
        <end position="97"/>
    </location>
</feature>
<evidence type="ECO:0000256" key="1">
    <source>
        <dbReference type="SAM" id="Phobius"/>
    </source>
</evidence>
<comment type="caution">
    <text evidence="2">The sequence shown here is derived from an EMBL/GenBank/DDBJ whole genome shotgun (WGS) entry which is preliminary data.</text>
</comment>
<protein>
    <submittedName>
        <fullName evidence="2">Uncharacterized protein</fullName>
    </submittedName>
</protein>
<dbReference type="EMBL" id="CAHIKZ030000253">
    <property type="protein sequence ID" value="CAE1163765.1"/>
    <property type="molecule type" value="Genomic_DNA"/>
</dbReference>
<keyword evidence="1" id="KW-0812">Transmembrane</keyword>
<evidence type="ECO:0000313" key="2">
    <source>
        <dbReference type="EMBL" id="CAE1163765.1"/>
    </source>
</evidence>
<dbReference type="AlphaFoldDB" id="A0A812AVR0"/>
<dbReference type="Proteomes" id="UP000597762">
    <property type="component" value="Unassembled WGS sequence"/>
</dbReference>
<organism evidence="2 3">
    <name type="scientific">Acanthosepion pharaonis</name>
    <name type="common">Pharaoh cuttlefish</name>
    <name type="synonym">Sepia pharaonis</name>
    <dbReference type="NCBI Taxonomy" id="158019"/>
    <lineage>
        <taxon>Eukaryota</taxon>
        <taxon>Metazoa</taxon>
        <taxon>Spiralia</taxon>
        <taxon>Lophotrochozoa</taxon>
        <taxon>Mollusca</taxon>
        <taxon>Cephalopoda</taxon>
        <taxon>Coleoidea</taxon>
        <taxon>Decapodiformes</taxon>
        <taxon>Sepiida</taxon>
        <taxon>Sepiina</taxon>
        <taxon>Sepiidae</taxon>
        <taxon>Acanthosepion</taxon>
    </lineage>
</organism>
<accession>A0A812AVR0</accession>
<keyword evidence="1" id="KW-1133">Transmembrane helix</keyword>
<sequence>MVKAEMELMSGPRVFGVRRWNRKWLNHVVDSAANRWGWMAMTHNVVNSIGAGSFSPLSQILFQIFLSFLSLSLNFSFRYFSLSLSLFLVLSVTFNLISSFPNFKKTVVCYIFLFPTLYTYTTHDLHSNTSCPVLTLPTFVYVHHFLPPFFSLNTTGVKGQLNQSCCGYLLTISIVYSSSSLF</sequence>
<reference evidence="2" key="1">
    <citation type="submission" date="2021-01" db="EMBL/GenBank/DDBJ databases">
        <authorList>
            <person name="Li R."/>
            <person name="Bekaert M."/>
        </authorList>
    </citation>
    <scope>NUCLEOTIDE SEQUENCE</scope>
    <source>
        <strain evidence="2">Farmed</strain>
    </source>
</reference>
<keyword evidence="1" id="KW-0472">Membrane</keyword>